<reference evidence="1 2" key="1">
    <citation type="submission" date="2018-06" db="EMBL/GenBank/DDBJ databases">
        <authorList>
            <consortium name="Pathogen Informatics"/>
            <person name="Doyle S."/>
        </authorList>
    </citation>
    <scope>NUCLEOTIDE SEQUENCE [LARGE SCALE GENOMIC DNA]</scope>
    <source>
        <strain evidence="1 2">NCTC10661</strain>
    </source>
</reference>
<organism evidence="1 2">
    <name type="scientific">Burkholderia cepacia</name>
    <name type="common">Pseudomonas cepacia</name>
    <dbReference type="NCBI Taxonomy" id="292"/>
    <lineage>
        <taxon>Bacteria</taxon>
        <taxon>Pseudomonadati</taxon>
        <taxon>Pseudomonadota</taxon>
        <taxon>Betaproteobacteria</taxon>
        <taxon>Burkholderiales</taxon>
        <taxon>Burkholderiaceae</taxon>
        <taxon>Burkholderia</taxon>
        <taxon>Burkholderia cepacia complex</taxon>
    </lineage>
</organism>
<dbReference type="AlphaFoldDB" id="A0AAE8N9P0"/>
<accession>A0AAE8N9P0</accession>
<dbReference type="EMBL" id="UARD01000001">
    <property type="protein sequence ID" value="SPV11628.1"/>
    <property type="molecule type" value="Genomic_DNA"/>
</dbReference>
<name>A0AAE8N9P0_BURCE</name>
<comment type="caution">
    <text evidence="1">The sequence shown here is derived from an EMBL/GenBank/DDBJ whole genome shotgun (WGS) entry which is preliminary data.</text>
</comment>
<gene>
    <name evidence="1" type="ORF">NCTC10661_00223</name>
</gene>
<dbReference type="RefSeq" id="WP_146774153.1">
    <property type="nucleotide sequence ID" value="NZ_UARD01000001.1"/>
</dbReference>
<sequence>MNTTQQIDVEIWLHPSEEDHEVLEHAALKAASEALAPIRKDPDIEPAIAAKTVLAAFAAVLGVAATADNKFRALNPNHKCHKHYVDEHHIVATAIASLDSIVSNFHPYSVSGMRVLSFAVACKALEARAAIQDALECEPSMFGAHMAPSLLAIADELNANSTRES</sequence>
<protein>
    <submittedName>
        <fullName evidence="1">Uncharacterized protein</fullName>
    </submittedName>
</protein>
<dbReference type="Proteomes" id="UP000250416">
    <property type="component" value="Unassembled WGS sequence"/>
</dbReference>
<evidence type="ECO:0000313" key="1">
    <source>
        <dbReference type="EMBL" id="SPV11628.1"/>
    </source>
</evidence>
<evidence type="ECO:0000313" key="2">
    <source>
        <dbReference type="Proteomes" id="UP000250416"/>
    </source>
</evidence>
<proteinExistence type="predicted"/>